<name>A0A510UP77_9CELL</name>
<dbReference type="EMBL" id="BJUA01000001">
    <property type="protein sequence ID" value="GEK16468.1"/>
    <property type="molecule type" value="Genomic_DNA"/>
</dbReference>
<dbReference type="RefSeq" id="WP_146804776.1">
    <property type="nucleotide sequence ID" value="NZ_BJUA01000001.1"/>
</dbReference>
<organism evidence="2 3">
    <name type="scientific">Cellulomonas persica</name>
    <dbReference type="NCBI Taxonomy" id="76861"/>
    <lineage>
        <taxon>Bacteria</taxon>
        <taxon>Bacillati</taxon>
        <taxon>Actinomycetota</taxon>
        <taxon>Actinomycetes</taxon>
        <taxon>Micrococcales</taxon>
        <taxon>Cellulomonadaceae</taxon>
        <taxon>Cellulomonas</taxon>
    </lineage>
</organism>
<dbReference type="Proteomes" id="UP000321386">
    <property type="component" value="Unassembled WGS sequence"/>
</dbReference>
<protein>
    <submittedName>
        <fullName evidence="2">Uncharacterized protein</fullName>
    </submittedName>
</protein>
<keyword evidence="3" id="KW-1185">Reference proteome</keyword>
<reference evidence="2 3" key="1">
    <citation type="submission" date="2019-07" db="EMBL/GenBank/DDBJ databases">
        <title>Whole genome shotgun sequence of Cellulomonas persica NBRC 101101.</title>
        <authorList>
            <person name="Hosoyama A."/>
            <person name="Uohara A."/>
            <person name="Ohji S."/>
            <person name="Ichikawa N."/>
        </authorList>
    </citation>
    <scope>NUCLEOTIDE SEQUENCE [LARGE SCALE GENOMIC DNA]</scope>
    <source>
        <strain evidence="2 3">NBRC 101101</strain>
    </source>
</reference>
<accession>A0A510UP77</accession>
<evidence type="ECO:0000313" key="3">
    <source>
        <dbReference type="Proteomes" id="UP000321386"/>
    </source>
</evidence>
<evidence type="ECO:0000256" key="1">
    <source>
        <dbReference type="SAM" id="MobiDB-lite"/>
    </source>
</evidence>
<dbReference type="OrthoDB" id="3480500at2"/>
<gene>
    <name evidence="2" type="ORF">CPE01_02010</name>
</gene>
<feature type="region of interest" description="Disordered" evidence="1">
    <location>
        <begin position="87"/>
        <end position="112"/>
    </location>
</feature>
<feature type="compositionally biased region" description="Basic and acidic residues" evidence="1">
    <location>
        <begin position="94"/>
        <end position="112"/>
    </location>
</feature>
<comment type="caution">
    <text evidence="2">The sequence shown here is derived from an EMBL/GenBank/DDBJ whole genome shotgun (WGS) entry which is preliminary data.</text>
</comment>
<proteinExistence type="predicted"/>
<sequence>MSSPHDPTTPDDTPLLGAIPAGSVADRTLRQALATLREQAPDEQTARLYDDILAGRRSARDLLESPGFAAAASRGVEQYRHWTADLDDDERAELDEAARAQADRLTEPAEPV</sequence>
<evidence type="ECO:0000313" key="2">
    <source>
        <dbReference type="EMBL" id="GEK16468.1"/>
    </source>
</evidence>
<dbReference type="AlphaFoldDB" id="A0A510UP77"/>